<sequence>MHCLERRSMTTRMAVKLEDCLGTIGYGQPRLTKTCTRWASRSSADLWPVAIGYGWAEV</sequence>
<dbReference type="Proteomes" id="UP000054538">
    <property type="component" value="Unassembled WGS sequence"/>
</dbReference>
<gene>
    <name evidence="1" type="ORF">PAXRUDRAFT_835305</name>
</gene>
<keyword evidence="2" id="KW-1185">Reference proteome</keyword>
<evidence type="ECO:0000313" key="1">
    <source>
        <dbReference type="EMBL" id="KIK76582.1"/>
    </source>
</evidence>
<reference evidence="2" key="2">
    <citation type="submission" date="2015-01" db="EMBL/GenBank/DDBJ databases">
        <title>Evolutionary Origins and Diversification of the Mycorrhizal Mutualists.</title>
        <authorList>
            <consortium name="DOE Joint Genome Institute"/>
            <consortium name="Mycorrhizal Genomics Consortium"/>
            <person name="Kohler A."/>
            <person name="Kuo A."/>
            <person name="Nagy L.G."/>
            <person name="Floudas D."/>
            <person name="Copeland A."/>
            <person name="Barry K.W."/>
            <person name="Cichocki N."/>
            <person name="Veneault-Fourrey C."/>
            <person name="LaButti K."/>
            <person name="Lindquist E.A."/>
            <person name="Lipzen A."/>
            <person name="Lundell T."/>
            <person name="Morin E."/>
            <person name="Murat C."/>
            <person name="Riley R."/>
            <person name="Ohm R."/>
            <person name="Sun H."/>
            <person name="Tunlid A."/>
            <person name="Henrissat B."/>
            <person name="Grigoriev I.V."/>
            <person name="Hibbett D.S."/>
            <person name="Martin F."/>
        </authorList>
    </citation>
    <scope>NUCLEOTIDE SEQUENCE [LARGE SCALE GENOMIC DNA]</scope>
    <source>
        <strain evidence="2">Ve08.2h10</strain>
    </source>
</reference>
<dbReference type="InParanoid" id="A0A0D0BZU0"/>
<name>A0A0D0BZU0_9AGAM</name>
<accession>A0A0D0BZU0</accession>
<evidence type="ECO:0000313" key="2">
    <source>
        <dbReference type="Proteomes" id="UP000054538"/>
    </source>
</evidence>
<protein>
    <submittedName>
        <fullName evidence="1">Uncharacterized protein</fullName>
    </submittedName>
</protein>
<dbReference type="EMBL" id="KN827402">
    <property type="protein sequence ID" value="KIK76582.1"/>
    <property type="molecule type" value="Genomic_DNA"/>
</dbReference>
<proteinExistence type="predicted"/>
<dbReference type="AlphaFoldDB" id="A0A0D0BZU0"/>
<organism evidence="1 2">
    <name type="scientific">Paxillus rubicundulus Ve08.2h10</name>
    <dbReference type="NCBI Taxonomy" id="930991"/>
    <lineage>
        <taxon>Eukaryota</taxon>
        <taxon>Fungi</taxon>
        <taxon>Dikarya</taxon>
        <taxon>Basidiomycota</taxon>
        <taxon>Agaricomycotina</taxon>
        <taxon>Agaricomycetes</taxon>
        <taxon>Agaricomycetidae</taxon>
        <taxon>Boletales</taxon>
        <taxon>Paxilineae</taxon>
        <taxon>Paxillaceae</taxon>
        <taxon>Paxillus</taxon>
    </lineage>
</organism>
<reference evidence="1 2" key="1">
    <citation type="submission" date="2014-04" db="EMBL/GenBank/DDBJ databases">
        <authorList>
            <consortium name="DOE Joint Genome Institute"/>
            <person name="Kuo A."/>
            <person name="Kohler A."/>
            <person name="Jargeat P."/>
            <person name="Nagy L.G."/>
            <person name="Floudas D."/>
            <person name="Copeland A."/>
            <person name="Barry K.W."/>
            <person name="Cichocki N."/>
            <person name="Veneault-Fourrey C."/>
            <person name="LaButti K."/>
            <person name="Lindquist E.A."/>
            <person name="Lipzen A."/>
            <person name="Lundell T."/>
            <person name="Morin E."/>
            <person name="Murat C."/>
            <person name="Sun H."/>
            <person name="Tunlid A."/>
            <person name="Henrissat B."/>
            <person name="Grigoriev I.V."/>
            <person name="Hibbett D.S."/>
            <person name="Martin F."/>
            <person name="Nordberg H.P."/>
            <person name="Cantor M.N."/>
            <person name="Hua S.X."/>
        </authorList>
    </citation>
    <scope>NUCLEOTIDE SEQUENCE [LARGE SCALE GENOMIC DNA]</scope>
    <source>
        <strain evidence="1 2">Ve08.2h10</strain>
    </source>
</reference>
<dbReference type="HOGENOM" id="CLU_3033034_0_0_1"/>